<protein>
    <submittedName>
        <fullName evidence="5">GFA family protein</fullName>
    </submittedName>
</protein>
<reference evidence="5 6" key="1">
    <citation type="submission" date="2020-09" db="EMBL/GenBank/DDBJ databases">
        <title>Brevundimonas sp. LVF1 isolated from an oligotrophic pond in Goettingen, Germany.</title>
        <authorList>
            <person name="Friedrich I."/>
            <person name="Klassen A."/>
            <person name="Neubauer H."/>
            <person name="Schneider D."/>
            <person name="Hertel R."/>
            <person name="Daniel R."/>
        </authorList>
    </citation>
    <scope>NUCLEOTIDE SEQUENCE [LARGE SCALE GENOMIC DNA]</scope>
    <source>
        <strain evidence="5 6">LVF1</strain>
    </source>
</reference>
<evidence type="ECO:0000256" key="2">
    <source>
        <dbReference type="ARBA" id="ARBA00022723"/>
    </source>
</evidence>
<evidence type="ECO:0000256" key="1">
    <source>
        <dbReference type="ARBA" id="ARBA00005495"/>
    </source>
</evidence>
<keyword evidence="6" id="KW-1185">Reference proteome</keyword>
<proteinExistence type="inferred from homology"/>
<accession>A0ABX7SPL2</accession>
<keyword evidence="3" id="KW-0862">Zinc</keyword>
<dbReference type="Gene3D" id="3.90.1590.10">
    <property type="entry name" value="glutathione-dependent formaldehyde- activating enzyme (gfa)"/>
    <property type="match status" value="1"/>
</dbReference>
<dbReference type="PROSITE" id="PS51891">
    <property type="entry name" value="CENP_V_GFA"/>
    <property type="match status" value="1"/>
</dbReference>
<evidence type="ECO:0000259" key="4">
    <source>
        <dbReference type="PROSITE" id="PS51891"/>
    </source>
</evidence>
<dbReference type="InterPro" id="IPR011057">
    <property type="entry name" value="Mss4-like_sf"/>
</dbReference>
<gene>
    <name evidence="5" type="ORF">IFE19_07355</name>
</gene>
<dbReference type="Pfam" id="PF04828">
    <property type="entry name" value="GFA"/>
    <property type="match status" value="1"/>
</dbReference>
<dbReference type="InterPro" id="IPR006913">
    <property type="entry name" value="CENP-V/GFA"/>
</dbReference>
<sequence>MHACHCESCRRVSGGVSLSVDCGDSVEVVGPVATYASSAWAERQFCPTCGSGLFWRLKAGGMTMVSIQAFEDPSAFAFEDEIYIDAKPANYDFAGDRPRLTGAEVEAMYAPNEG</sequence>
<dbReference type="EMBL" id="CP062006">
    <property type="protein sequence ID" value="QTC89503.1"/>
    <property type="molecule type" value="Genomic_DNA"/>
</dbReference>
<keyword evidence="2" id="KW-0479">Metal-binding</keyword>
<dbReference type="SUPFAM" id="SSF51316">
    <property type="entry name" value="Mss4-like"/>
    <property type="match status" value="1"/>
</dbReference>
<name>A0ABX7SPL2_9CAUL</name>
<dbReference type="Proteomes" id="UP000663942">
    <property type="component" value="Chromosome"/>
</dbReference>
<organism evidence="5 6">
    <name type="scientific">Brevundimonas pondensis</name>
    <dbReference type="NCBI Taxonomy" id="2774189"/>
    <lineage>
        <taxon>Bacteria</taxon>
        <taxon>Pseudomonadati</taxon>
        <taxon>Pseudomonadota</taxon>
        <taxon>Alphaproteobacteria</taxon>
        <taxon>Caulobacterales</taxon>
        <taxon>Caulobacteraceae</taxon>
        <taxon>Brevundimonas</taxon>
    </lineage>
</organism>
<evidence type="ECO:0000256" key="3">
    <source>
        <dbReference type="ARBA" id="ARBA00022833"/>
    </source>
</evidence>
<evidence type="ECO:0000313" key="6">
    <source>
        <dbReference type="Proteomes" id="UP000663942"/>
    </source>
</evidence>
<comment type="similarity">
    <text evidence="1">Belongs to the Gfa family.</text>
</comment>
<evidence type="ECO:0000313" key="5">
    <source>
        <dbReference type="EMBL" id="QTC89503.1"/>
    </source>
</evidence>
<feature type="domain" description="CENP-V/GFA" evidence="4">
    <location>
        <begin position="1"/>
        <end position="92"/>
    </location>
</feature>